<dbReference type="PROSITE" id="PS50977">
    <property type="entry name" value="HTH_TETR_2"/>
    <property type="match status" value="1"/>
</dbReference>
<evidence type="ECO:0000313" key="4">
    <source>
        <dbReference type="EMBL" id="MBF9072726.1"/>
    </source>
</evidence>
<dbReference type="AlphaFoldDB" id="A0A931FIB1"/>
<dbReference type="InterPro" id="IPR023772">
    <property type="entry name" value="DNA-bd_HTH_TetR-type_CS"/>
</dbReference>
<dbReference type="GO" id="GO:0003677">
    <property type="term" value="F:DNA binding"/>
    <property type="evidence" value="ECO:0007669"/>
    <property type="project" value="UniProtKB-UniRule"/>
</dbReference>
<dbReference type="PANTHER" id="PTHR43479">
    <property type="entry name" value="ACREF/ENVCD OPERON REPRESSOR-RELATED"/>
    <property type="match status" value="1"/>
</dbReference>
<evidence type="ECO:0000256" key="2">
    <source>
        <dbReference type="PROSITE-ProRule" id="PRU00335"/>
    </source>
</evidence>
<dbReference type="InterPro" id="IPR050624">
    <property type="entry name" value="HTH-type_Tx_Regulator"/>
</dbReference>
<dbReference type="RefSeq" id="WP_196197891.1">
    <property type="nucleotide sequence ID" value="NZ_JADPRT010000018.1"/>
</dbReference>
<sequence length="194" mass="20600">MARWEPDAQGRLQQAAMELFAERGYAEVTVAEIADRAGLTKRTFFNHFADKREVLFAGAKDLEQNVVAHLAEADGGLTPIEAAVHALAAAGEELAGYGEYARARQQLIASSTELQERDLIKTAALTSAIADALRLRNVPAGSAVLAAQAATSVFTAAYSDWITDTAADLHTLMRRSLDDLRVALGSSADSDGPG</sequence>
<dbReference type="Pfam" id="PF17754">
    <property type="entry name" value="TetR_C_14"/>
    <property type="match status" value="1"/>
</dbReference>
<accession>A0A931FIB1</accession>
<dbReference type="Pfam" id="PF00440">
    <property type="entry name" value="TetR_N"/>
    <property type="match status" value="1"/>
</dbReference>
<keyword evidence="5" id="KW-1185">Reference proteome</keyword>
<proteinExistence type="predicted"/>
<dbReference type="InterPro" id="IPR009057">
    <property type="entry name" value="Homeodomain-like_sf"/>
</dbReference>
<dbReference type="Gene3D" id="1.10.357.10">
    <property type="entry name" value="Tetracycline Repressor, domain 2"/>
    <property type="match status" value="1"/>
</dbReference>
<organism evidence="4 5">
    <name type="scientific">Streptacidiphilus fuscans</name>
    <dbReference type="NCBI Taxonomy" id="2789292"/>
    <lineage>
        <taxon>Bacteria</taxon>
        <taxon>Bacillati</taxon>
        <taxon>Actinomycetota</taxon>
        <taxon>Actinomycetes</taxon>
        <taxon>Kitasatosporales</taxon>
        <taxon>Streptomycetaceae</taxon>
        <taxon>Streptacidiphilus</taxon>
    </lineage>
</organism>
<keyword evidence="1 2" id="KW-0238">DNA-binding</keyword>
<comment type="caution">
    <text evidence="4">The sequence shown here is derived from an EMBL/GenBank/DDBJ whole genome shotgun (WGS) entry which is preliminary data.</text>
</comment>
<evidence type="ECO:0000256" key="1">
    <source>
        <dbReference type="ARBA" id="ARBA00023125"/>
    </source>
</evidence>
<dbReference type="PANTHER" id="PTHR43479:SF11">
    <property type="entry name" value="ACREF_ENVCD OPERON REPRESSOR-RELATED"/>
    <property type="match status" value="1"/>
</dbReference>
<gene>
    <name evidence="4" type="ORF">I2501_32385</name>
</gene>
<dbReference type="InterPro" id="IPR041347">
    <property type="entry name" value="MftR_C"/>
</dbReference>
<dbReference type="InterPro" id="IPR001647">
    <property type="entry name" value="HTH_TetR"/>
</dbReference>
<feature type="DNA-binding region" description="H-T-H motif" evidence="2">
    <location>
        <begin position="29"/>
        <end position="48"/>
    </location>
</feature>
<dbReference type="PROSITE" id="PS01081">
    <property type="entry name" value="HTH_TETR_1"/>
    <property type="match status" value="1"/>
</dbReference>
<dbReference type="Proteomes" id="UP000657385">
    <property type="component" value="Unassembled WGS sequence"/>
</dbReference>
<reference evidence="4" key="1">
    <citation type="submission" date="2020-11" db="EMBL/GenBank/DDBJ databases">
        <title>Isolation and identification of active actinomycetes.</title>
        <authorList>
            <person name="Yu B."/>
        </authorList>
    </citation>
    <scope>NUCLEOTIDE SEQUENCE</scope>
    <source>
        <strain evidence="4">NEAU-YB345</strain>
    </source>
</reference>
<name>A0A931FIB1_9ACTN</name>
<protein>
    <submittedName>
        <fullName evidence="4">TetR family transcriptional regulator</fullName>
    </submittedName>
</protein>
<evidence type="ECO:0000313" key="5">
    <source>
        <dbReference type="Proteomes" id="UP000657385"/>
    </source>
</evidence>
<evidence type="ECO:0000259" key="3">
    <source>
        <dbReference type="PROSITE" id="PS50977"/>
    </source>
</evidence>
<dbReference type="EMBL" id="JADPRT010000018">
    <property type="protein sequence ID" value="MBF9072726.1"/>
    <property type="molecule type" value="Genomic_DNA"/>
</dbReference>
<dbReference type="SUPFAM" id="SSF46689">
    <property type="entry name" value="Homeodomain-like"/>
    <property type="match status" value="1"/>
</dbReference>
<feature type="domain" description="HTH tetR-type" evidence="3">
    <location>
        <begin position="6"/>
        <end position="66"/>
    </location>
</feature>
<dbReference type="PRINTS" id="PR00455">
    <property type="entry name" value="HTHTETR"/>
</dbReference>